<feature type="signal peptide" evidence="2">
    <location>
        <begin position="1"/>
        <end position="20"/>
    </location>
</feature>
<dbReference type="InterPro" id="IPR051311">
    <property type="entry name" value="DedA_domain"/>
</dbReference>
<protein>
    <submittedName>
        <fullName evidence="3">Membrane protein YqaA, SNARE-associated domain</fullName>
    </submittedName>
</protein>
<dbReference type="PANTHER" id="PTHR42709:SF4">
    <property type="entry name" value="INNER MEMBRANE PROTEIN YQAA"/>
    <property type="match status" value="1"/>
</dbReference>
<dbReference type="STRING" id="1086013.SAMN05421774_102652"/>
<dbReference type="RefSeq" id="WP_076529814.1">
    <property type="nucleotide sequence ID" value="NZ_BMEH01000002.1"/>
</dbReference>
<sequence>MTSGVFLALLGLAAASFAAATPLPMTSEPLFVGMLMSGLALPALTVAVAALANTAGSVLTYALARVAGNAANGHLPTRAGRWQARIEAWYSRWGLWSLLLSWLPGGDLLVVLAGLAKAPFALVLAILALAKTLRFVVLALVTLGLVG</sequence>
<dbReference type="PANTHER" id="PTHR42709">
    <property type="entry name" value="ALKALINE PHOSPHATASE LIKE PROTEIN"/>
    <property type="match status" value="1"/>
</dbReference>
<evidence type="ECO:0000256" key="1">
    <source>
        <dbReference type="SAM" id="Phobius"/>
    </source>
</evidence>
<accession>A0A1N7MFJ0</accession>
<keyword evidence="4" id="KW-1185">Reference proteome</keyword>
<dbReference type="EMBL" id="FTOT01000002">
    <property type="protein sequence ID" value="SIS84863.1"/>
    <property type="molecule type" value="Genomic_DNA"/>
</dbReference>
<keyword evidence="1" id="KW-0812">Transmembrane</keyword>
<keyword evidence="2" id="KW-0732">Signal</keyword>
<reference evidence="3 4" key="1">
    <citation type="submission" date="2017-01" db="EMBL/GenBank/DDBJ databases">
        <authorList>
            <person name="Mah S.A."/>
            <person name="Swanson W.J."/>
            <person name="Moy G.W."/>
            <person name="Vacquier V.D."/>
        </authorList>
    </citation>
    <scope>NUCLEOTIDE SEQUENCE [LARGE SCALE GENOMIC DNA]</scope>
    <source>
        <strain evidence="3 4">DSM 26375</strain>
    </source>
</reference>
<keyword evidence="1" id="KW-0472">Membrane</keyword>
<keyword evidence="1" id="KW-1133">Transmembrane helix</keyword>
<name>A0A1N7MFJ0_9RHOB</name>
<evidence type="ECO:0000256" key="2">
    <source>
        <dbReference type="SAM" id="SignalP"/>
    </source>
</evidence>
<dbReference type="OrthoDB" id="9814483at2"/>
<organism evidence="3 4">
    <name type="scientific">Gemmobacter megaterium</name>
    <dbReference type="NCBI Taxonomy" id="1086013"/>
    <lineage>
        <taxon>Bacteria</taxon>
        <taxon>Pseudomonadati</taxon>
        <taxon>Pseudomonadota</taxon>
        <taxon>Alphaproteobacteria</taxon>
        <taxon>Rhodobacterales</taxon>
        <taxon>Paracoccaceae</taxon>
        <taxon>Gemmobacter</taxon>
    </lineage>
</organism>
<feature type="chain" id="PRO_5012207610" evidence="2">
    <location>
        <begin position="21"/>
        <end position="147"/>
    </location>
</feature>
<gene>
    <name evidence="3" type="ORF">SAMN05421774_102652</name>
</gene>
<evidence type="ECO:0000313" key="4">
    <source>
        <dbReference type="Proteomes" id="UP000186141"/>
    </source>
</evidence>
<feature type="transmembrane region" description="Helical" evidence="1">
    <location>
        <begin position="122"/>
        <end position="146"/>
    </location>
</feature>
<feature type="transmembrane region" description="Helical" evidence="1">
    <location>
        <begin position="93"/>
        <end position="116"/>
    </location>
</feature>
<dbReference type="AlphaFoldDB" id="A0A1N7MFJ0"/>
<evidence type="ECO:0000313" key="3">
    <source>
        <dbReference type="EMBL" id="SIS84863.1"/>
    </source>
</evidence>
<proteinExistence type="predicted"/>
<dbReference type="Proteomes" id="UP000186141">
    <property type="component" value="Unassembled WGS sequence"/>
</dbReference>